<dbReference type="InterPro" id="IPR042070">
    <property type="entry name" value="PucR_C-HTH_sf"/>
</dbReference>
<reference evidence="2" key="1">
    <citation type="journal article" date="2021" name="PeerJ">
        <title>Extensive microbial diversity within the chicken gut microbiome revealed by metagenomics and culture.</title>
        <authorList>
            <person name="Gilroy R."/>
            <person name="Ravi A."/>
            <person name="Getino M."/>
            <person name="Pursley I."/>
            <person name="Horton D.L."/>
            <person name="Alikhan N.F."/>
            <person name="Baker D."/>
            <person name="Gharbi K."/>
            <person name="Hall N."/>
            <person name="Watson M."/>
            <person name="Adriaenssens E.M."/>
            <person name="Foster-Nyarko E."/>
            <person name="Jarju S."/>
            <person name="Secka A."/>
            <person name="Antonio M."/>
            <person name="Oren A."/>
            <person name="Chaudhuri R.R."/>
            <person name="La Ragione R."/>
            <person name="Hildebrand F."/>
            <person name="Pallen M.J."/>
        </authorList>
    </citation>
    <scope>NUCLEOTIDE SEQUENCE</scope>
    <source>
        <strain evidence="2">ChiSxjej3B15-1167</strain>
    </source>
</reference>
<dbReference type="InterPro" id="IPR009057">
    <property type="entry name" value="Homeodomain-like_sf"/>
</dbReference>
<reference evidence="2" key="2">
    <citation type="submission" date="2021-04" db="EMBL/GenBank/DDBJ databases">
        <authorList>
            <person name="Gilroy R."/>
        </authorList>
    </citation>
    <scope>NUCLEOTIDE SEQUENCE</scope>
    <source>
        <strain evidence="2">ChiSxjej3B15-1167</strain>
    </source>
</reference>
<evidence type="ECO:0000259" key="1">
    <source>
        <dbReference type="Pfam" id="PF13556"/>
    </source>
</evidence>
<dbReference type="AlphaFoldDB" id="A0A9D2BDH9"/>
<dbReference type="InterPro" id="IPR051448">
    <property type="entry name" value="CdaR-like_regulators"/>
</dbReference>
<sequence>LSTVFKFFENSLNISETARQLYIHRNTLVYRLEKIQKMTGLDVRVFEDALTFKIAMMVSEHMKYMKQ</sequence>
<feature type="non-terminal residue" evidence="2">
    <location>
        <position position="1"/>
    </location>
</feature>
<dbReference type="EMBL" id="DXEQ01000161">
    <property type="protein sequence ID" value="HIX72505.1"/>
    <property type="molecule type" value="Genomic_DNA"/>
</dbReference>
<dbReference type="PANTHER" id="PTHR33744">
    <property type="entry name" value="CARBOHYDRATE DIACID REGULATOR"/>
    <property type="match status" value="1"/>
</dbReference>
<gene>
    <name evidence="2" type="ORF">H9849_05730</name>
</gene>
<accession>A0A9D2BDH9</accession>
<dbReference type="Gene3D" id="1.10.10.2840">
    <property type="entry name" value="PucR C-terminal helix-turn-helix domain"/>
    <property type="match status" value="1"/>
</dbReference>
<dbReference type="InterPro" id="IPR025736">
    <property type="entry name" value="PucR_C-HTH_dom"/>
</dbReference>
<comment type="caution">
    <text evidence="2">The sequence shown here is derived from an EMBL/GenBank/DDBJ whole genome shotgun (WGS) entry which is preliminary data.</text>
</comment>
<dbReference type="Proteomes" id="UP000886805">
    <property type="component" value="Unassembled WGS sequence"/>
</dbReference>
<evidence type="ECO:0000313" key="3">
    <source>
        <dbReference type="Proteomes" id="UP000886805"/>
    </source>
</evidence>
<dbReference type="Pfam" id="PF13556">
    <property type="entry name" value="HTH_30"/>
    <property type="match status" value="1"/>
</dbReference>
<feature type="domain" description="PucR C-terminal helix-turn-helix" evidence="1">
    <location>
        <begin position="2"/>
        <end position="57"/>
    </location>
</feature>
<dbReference type="PANTHER" id="PTHR33744:SF15">
    <property type="entry name" value="CARBOHYDRATE DIACID REGULATOR"/>
    <property type="match status" value="1"/>
</dbReference>
<dbReference type="SUPFAM" id="SSF46689">
    <property type="entry name" value="Homeodomain-like"/>
    <property type="match status" value="1"/>
</dbReference>
<name>A0A9D2BDH9_9FIRM</name>
<proteinExistence type="predicted"/>
<organism evidence="2 3">
    <name type="scientific">Candidatus Anaerobutyricum stercoripullorum</name>
    <dbReference type="NCBI Taxonomy" id="2838456"/>
    <lineage>
        <taxon>Bacteria</taxon>
        <taxon>Bacillati</taxon>
        <taxon>Bacillota</taxon>
        <taxon>Clostridia</taxon>
        <taxon>Lachnospirales</taxon>
        <taxon>Lachnospiraceae</taxon>
        <taxon>Anaerobutyricum</taxon>
    </lineage>
</organism>
<protein>
    <submittedName>
        <fullName evidence="2">Helix-turn-helix domain-containing protein</fullName>
    </submittedName>
</protein>
<evidence type="ECO:0000313" key="2">
    <source>
        <dbReference type="EMBL" id="HIX72505.1"/>
    </source>
</evidence>